<evidence type="ECO:0000313" key="2">
    <source>
        <dbReference type="EMBL" id="EES99656.1"/>
    </source>
</evidence>
<proteinExistence type="predicted"/>
<feature type="repeat" description="ANK" evidence="1">
    <location>
        <begin position="66"/>
        <end position="98"/>
    </location>
</feature>
<accession>C6LWE5</accession>
<dbReference type="PROSITE" id="PS50088">
    <property type="entry name" value="ANK_REPEAT"/>
    <property type="match status" value="1"/>
</dbReference>
<dbReference type="SUPFAM" id="SSF48403">
    <property type="entry name" value="Ankyrin repeat"/>
    <property type="match status" value="1"/>
</dbReference>
<evidence type="ECO:0000256" key="1">
    <source>
        <dbReference type="PROSITE-ProRule" id="PRU00023"/>
    </source>
</evidence>
<sequence>MTLASVGEWFCTVAFGDLDTVRDNIDTYAGARSQNGDTALMVAARCNSSEIVRILAPKEYGLRNHDGYTALFIAIHYNSLAAVEILVHYEAYLNIKERLTPLHYAVALNRMTCILPLMTALGHERDMCGRTPTDLAYLMGHFDIAIFLSVRGYNCTPSVSSPTLVDHVHHFYKIYFEAAFDIPGAE</sequence>
<dbReference type="PANTHER" id="PTHR24184:SF11">
    <property type="entry name" value="ANKYRIN REPEAT AND SOCS BOX CONTAINING 3"/>
    <property type="match status" value="1"/>
</dbReference>
<dbReference type="OrthoDB" id="194358at2759"/>
<dbReference type="EMBL" id="ACGJ01002558">
    <property type="protein sequence ID" value="EES99656.1"/>
    <property type="molecule type" value="Genomic_DNA"/>
</dbReference>
<dbReference type="Proteomes" id="UP000002488">
    <property type="component" value="Unassembled WGS sequence"/>
</dbReference>
<dbReference type="SMART" id="SM00248">
    <property type="entry name" value="ANK"/>
    <property type="match status" value="4"/>
</dbReference>
<name>C6LWE5_GIAIB</name>
<organism evidence="2 3">
    <name type="scientific">Giardia intestinalis (strain ATCC 50581 / GS clone H7)</name>
    <name type="common">Giardia lamblia</name>
    <dbReference type="NCBI Taxonomy" id="598745"/>
    <lineage>
        <taxon>Eukaryota</taxon>
        <taxon>Metamonada</taxon>
        <taxon>Diplomonadida</taxon>
        <taxon>Hexamitidae</taxon>
        <taxon>Giardiinae</taxon>
        <taxon>Giardia</taxon>
    </lineage>
</organism>
<keyword evidence="1" id="KW-0040">ANK repeat</keyword>
<dbReference type="Pfam" id="PF12796">
    <property type="entry name" value="Ank_2"/>
    <property type="match status" value="1"/>
</dbReference>
<dbReference type="OMA" id="HFDIAIF"/>
<dbReference type="Gene3D" id="1.25.40.20">
    <property type="entry name" value="Ankyrin repeat-containing domain"/>
    <property type="match status" value="1"/>
</dbReference>
<protein>
    <submittedName>
        <fullName evidence="2">Protein 21.1</fullName>
    </submittedName>
</protein>
<dbReference type="AlphaFoldDB" id="C6LWE5"/>
<comment type="caution">
    <text evidence="2">The sequence shown here is derived from an EMBL/GenBank/DDBJ whole genome shotgun (WGS) entry which is preliminary data.</text>
</comment>
<gene>
    <name evidence="2" type="ORF">GL50581_3103</name>
</gene>
<dbReference type="InterPro" id="IPR002110">
    <property type="entry name" value="Ankyrin_rpt"/>
</dbReference>
<dbReference type="PANTHER" id="PTHR24184">
    <property type="entry name" value="SI:CH211-189E2.2"/>
    <property type="match status" value="1"/>
</dbReference>
<dbReference type="VEuPathDB" id="GiardiaDB:GL50581_3103"/>
<reference evidence="2 3" key="1">
    <citation type="journal article" date="2009" name="PLoS Pathog.">
        <title>Draft genome sequencing of giardia intestinalis assemblage B isolate GS: is human giardiasis caused by two different species?</title>
        <authorList>
            <person name="Franzen O."/>
            <person name="Jerlstrom-Hultqvist J."/>
            <person name="Castro E."/>
            <person name="Sherwood E."/>
            <person name="Ankarklev J."/>
            <person name="Reiner D.S."/>
            <person name="Palm D."/>
            <person name="Andersson J.O."/>
            <person name="Andersson B."/>
            <person name="Svard S.G."/>
        </authorList>
    </citation>
    <scope>NUCLEOTIDE SEQUENCE [LARGE SCALE GENOMIC DNA]</scope>
    <source>
        <strain evidence="3">ATCC 50581 / GS clone H7</strain>
    </source>
</reference>
<evidence type="ECO:0000313" key="3">
    <source>
        <dbReference type="Proteomes" id="UP000002488"/>
    </source>
</evidence>
<dbReference type="InterPro" id="IPR036770">
    <property type="entry name" value="Ankyrin_rpt-contain_sf"/>
</dbReference>